<gene>
    <name evidence="1" type="ORF">N303_05066</name>
</gene>
<organism evidence="1 2">
    <name type="scientific">Cuculus canorus</name>
    <name type="common">Common cuckoo</name>
    <dbReference type="NCBI Taxonomy" id="55661"/>
    <lineage>
        <taxon>Eukaryota</taxon>
        <taxon>Metazoa</taxon>
        <taxon>Chordata</taxon>
        <taxon>Craniata</taxon>
        <taxon>Vertebrata</taxon>
        <taxon>Euteleostomi</taxon>
        <taxon>Archelosauria</taxon>
        <taxon>Archosauria</taxon>
        <taxon>Dinosauria</taxon>
        <taxon>Saurischia</taxon>
        <taxon>Theropoda</taxon>
        <taxon>Coelurosauria</taxon>
        <taxon>Aves</taxon>
        <taxon>Neognathae</taxon>
        <taxon>Neoaves</taxon>
        <taxon>Otidimorphae</taxon>
        <taxon>Cuculiformes</taxon>
        <taxon>Cuculidae</taxon>
        <taxon>Cuculus</taxon>
    </lineage>
</organism>
<feature type="non-terminal residue" evidence="1">
    <location>
        <position position="1"/>
    </location>
</feature>
<evidence type="ECO:0000313" key="2">
    <source>
        <dbReference type="Proteomes" id="UP000053760"/>
    </source>
</evidence>
<dbReference type="AlphaFoldDB" id="A0A091H9D0"/>
<proteinExistence type="predicted"/>
<evidence type="ECO:0000313" key="1">
    <source>
        <dbReference type="EMBL" id="KFO82812.1"/>
    </source>
</evidence>
<sequence>GCTAGALCFNSKTFTQMLQSCPYQCDFHKVILEAEERYKNDL</sequence>
<dbReference type="Proteomes" id="UP000053760">
    <property type="component" value="Unassembled WGS sequence"/>
</dbReference>
<protein>
    <submittedName>
        <fullName evidence="1">Coiled-coil domain-containing protein 79</fullName>
    </submittedName>
</protein>
<keyword evidence="2" id="KW-1185">Reference proteome</keyword>
<dbReference type="EMBL" id="KL448320">
    <property type="protein sequence ID" value="KFO82812.1"/>
    <property type="molecule type" value="Genomic_DNA"/>
</dbReference>
<reference evidence="1 2" key="1">
    <citation type="submission" date="2014-04" db="EMBL/GenBank/DDBJ databases">
        <title>Genome evolution of avian class.</title>
        <authorList>
            <person name="Zhang G."/>
            <person name="Li C."/>
        </authorList>
    </citation>
    <scope>NUCLEOTIDE SEQUENCE [LARGE SCALE GENOMIC DNA]</scope>
    <source>
        <strain evidence="1">BGI_N303</strain>
    </source>
</reference>
<feature type="non-terminal residue" evidence="1">
    <location>
        <position position="42"/>
    </location>
</feature>
<accession>A0A091H9D0</accession>
<name>A0A091H9D0_CUCCA</name>